<dbReference type="KEGG" id="buo:BRPE64_ACDS07370"/>
<dbReference type="Proteomes" id="UP000013966">
    <property type="component" value="Chromosome 1"/>
</dbReference>
<protein>
    <submittedName>
        <fullName evidence="1">Uncharacterized protein</fullName>
    </submittedName>
</protein>
<reference evidence="1 2" key="1">
    <citation type="journal article" date="2013" name="Genome Announc.">
        <title>Complete Genome Sequence of Burkholderia sp. Strain RPE64, Bacterial Symbiont of the Bean Bug Riptortus pedestris.</title>
        <authorList>
            <person name="Shibata T.F."/>
            <person name="Maeda T."/>
            <person name="Nikoh N."/>
            <person name="Yamaguchi K."/>
            <person name="Oshima K."/>
            <person name="Hattori M."/>
            <person name="Nishiyama T."/>
            <person name="Hasebe M."/>
            <person name="Fukatsu T."/>
            <person name="Kikuchi Y."/>
            <person name="Shigenobu S."/>
        </authorList>
    </citation>
    <scope>NUCLEOTIDE SEQUENCE [LARGE SCALE GENOMIC DNA]</scope>
</reference>
<dbReference type="HOGENOM" id="CLU_2536093_0_0_4"/>
<reference evidence="1 2" key="2">
    <citation type="journal article" date="2018" name="Int. J. Syst. Evol. Microbiol.">
        <title>Burkholderia insecticola sp. nov., a gut symbiotic bacterium of the bean bug Riptortus pedestris.</title>
        <authorList>
            <person name="Takeshita K."/>
            <person name="Tamaki H."/>
            <person name="Ohbayashi T."/>
            <person name="Meng X.-Y."/>
            <person name="Sone T."/>
            <person name="Mitani Y."/>
            <person name="Peeters C."/>
            <person name="Kikuchi Y."/>
            <person name="Vandamme P."/>
        </authorList>
    </citation>
    <scope>NUCLEOTIDE SEQUENCE [LARGE SCALE GENOMIC DNA]</scope>
    <source>
        <strain evidence="1">RPE64</strain>
    </source>
</reference>
<name>R4WUB3_9BURK</name>
<accession>R4WUB3</accession>
<dbReference type="EMBL" id="AP013058">
    <property type="protein sequence ID" value="BAN22491.1"/>
    <property type="molecule type" value="Genomic_DNA"/>
</dbReference>
<organism evidence="1 2">
    <name type="scientific">Caballeronia insecticola</name>
    <dbReference type="NCBI Taxonomy" id="758793"/>
    <lineage>
        <taxon>Bacteria</taxon>
        <taxon>Pseudomonadati</taxon>
        <taxon>Pseudomonadota</taxon>
        <taxon>Betaproteobacteria</taxon>
        <taxon>Burkholderiales</taxon>
        <taxon>Burkholderiaceae</taxon>
        <taxon>Caballeronia</taxon>
    </lineage>
</organism>
<proteinExistence type="predicted"/>
<dbReference type="AlphaFoldDB" id="R4WUB3"/>
<gene>
    <name evidence="1" type="ORF">BRPE64_ACDS07370</name>
</gene>
<sequence length="83" mass="8704">MSTPPDSDGDVRLIGQIDNQIFKPDVEVGAGGVVIKNEDEISSIVAAMLGSIYAIDMQGKNGFFVQNAVGPPFGGKCPVRQPV</sequence>
<dbReference type="PATRIC" id="fig|758793.3.peg.739"/>
<evidence type="ECO:0000313" key="1">
    <source>
        <dbReference type="EMBL" id="BAN22491.1"/>
    </source>
</evidence>
<keyword evidence="2" id="KW-1185">Reference proteome</keyword>
<evidence type="ECO:0000313" key="2">
    <source>
        <dbReference type="Proteomes" id="UP000013966"/>
    </source>
</evidence>